<feature type="compositionally biased region" description="Basic residues" evidence="1">
    <location>
        <begin position="32"/>
        <end position="44"/>
    </location>
</feature>
<dbReference type="AlphaFoldDB" id="C5MH20"/>
<evidence type="ECO:0000313" key="3">
    <source>
        <dbReference type="Proteomes" id="UP000002037"/>
    </source>
</evidence>
<feature type="compositionally biased region" description="Polar residues" evidence="1">
    <location>
        <begin position="257"/>
        <end position="281"/>
    </location>
</feature>
<protein>
    <submittedName>
        <fullName evidence="2">Uncharacterized protein</fullName>
    </submittedName>
</protein>
<evidence type="ECO:0000256" key="1">
    <source>
        <dbReference type="SAM" id="MobiDB-lite"/>
    </source>
</evidence>
<dbReference type="EMBL" id="GG692402">
    <property type="protein sequence ID" value="EER30922.1"/>
    <property type="molecule type" value="Genomic_DNA"/>
</dbReference>
<evidence type="ECO:0000313" key="2">
    <source>
        <dbReference type="EMBL" id="EER30922.1"/>
    </source>
</evidence>
<feature type="compositionally biased region" description="Polar residues" evidence="1">
    <location>
        <begin position="370"/>
        <end position="400"/>
    </location>
</feature>
<feature type="region of interest" description="Disordered" evidence="1">
    <location>
        <begin position="166"/>
        <end position="192"/>
    </location>
</feature>
<sequence length="525" mass="58886">MESTMNYPSNVSLNTPIKKIRNLTLNSPPDRIHHHSENKHKRNKSNYDSINNELYPSIDDIQTSPTVSTMLQKGYSQRLTNNVLSELNLRAQEITQSMSSPSTTKIASNRSQYSQQQQQYQQNLFIGGDTSRNGGNQVMNRRNKRYSGIHFNKFKQMESINQHYSIHNNNNTNTKTPSPQKSNYESTHVRSLSKDTILQQNHHGLEESASKRRRTLNGNDEVIAIPILQNKETTIKESNSSTSISSITGNNNSSPSRKISPSKGSRNLNSMLRQTTDTGSPNKDEFAKPYPPSFKLRQSSLEMAGVVQPSSNSQYFQQQQQQQQQSRFIKPMVPSLQRKSSIPTLNKKPSLPNLNKKPSLPNLNKKPSIPSLQKKSSIPTLNKKSSIPTLQKKPSMNSLNRPFGGNTPTSPTGPVPIPPPHGDSFDKKQPISQFNNYNSNHNTITNKNTPHLSRVSPSRSLGTSSSTRSINSRVLYNSTNLNTLPKSKSVTIPQPFSLYDKPTISSSQKSLNNFQKNSKINSFNN</sequence>
<feature type="region of interest" description="Disordered" evidence="1">
    <location>
        <begin position="24"/>
        <end position="51"/>
    </location>
</feature>
<dbReference type="KEGG" id="ctp:CTRG_05374"/>
<dbReference type="HOGENOM" id="CLU_044093_0_0_1"/>
<feature type="compositionally biased region" description="Low complexity" evidence="1">
    <location>
        <begin position="236"/>
        <end position="256"/>
    </location>
</feature>
<feature type="region of interest" description="Disordered" evidence="1">
    <location>
        <begin position="334"/>
        <end position="468"/>
    </location>
</feature>
<feature type="region of interest" description="Disordered" evidence="1">
    <location>
        <begin position="95"/>
        <end position="119"/>
    </location>
</feature>
<proteinExistence type="predicted"/>
<feature type="compositionally biased region" description="Polar residues" evidence="1">
    <location>
        <begin position="175"/>
        <end position="192"/>
    </location>
</feature>
<accession>C5MH20</accession>
<feature type="compositionally biased region" description="Low complexity" evidence="1">
    <location>
        <begin position="345"/>
        <end position="368"/>
    </location>
</feature>
<dbReference type="GeneID" id="8299698"/>
<feature type="compositionally biased region" description="Polar residues" evidence="1">
    <location>
        <begin position="95"/>
        <end position="110"/>
    </location>
</feature>
<dbReference type="VEuPathDB" id="FungiDB:CTRG_05374"/>
<dbReference type="Proteomes" id="UP000002037">
    <property type="component" value="Unassembled WGS sequence"/>
</dbReference>
<keyword evidence="3" id="KW-1185">Reference proteome</keyword>
<dbReference type="eggNOG" id="ENOG502SEK2">
    <property type="taxonomic scope" value="Eukaryota"/>
</dbReference>
<feature type="compositionally biased region" description="Pro residues" evidence="1">
    <location>
        <begin position="411"/>
        <end position="421"/>
    </location>
</feature>
<feature type="region of interest" description="Disordered" evidence="1">
    <location>
        <begin position="234"/>
        <end position="293"/>
    </location>
</feature>
<organism evidence="2 3">
    <name type="scientific">Candida tropicalis (strain ATCC MYA-3404 / T1)</name>
    <name type="common">Yeast</name>
    <dbReference type="NCBI Taxonomy" id="294747"/>
    <lineage>
        <taxon>Eukaryota</taxon>
        <taxon>Fungi</taxon>
        <taxon>Dikarya</taxon>
        <taxon>Ascomycota</taxon>
        <taxon>Saccharomycotina</taxon>
        <taxon>Pichiomycetes</taxon>
        <taxon>Debaryomycetaceae</taxon>
        <taxon>Candida/Lodderomyces clade</taxon>
        <taxon>Candida</taxon>
    </lineage>
</organism>
<dbReference type="RefSeq" id="XP_002551076.1">
    <property type="nucleotide sequence ID" value="XM_002551030.1"/>
</dbReference>
<gene>
    <name evidence="2" type="ORF">CTRG_05374</name>
</gene>
<dbReference type="OrthoDB" id="4024111at2759"/>
<feature type="compositionally biased region" description="Low complexity" evidence="1">
    <location>
        <begin position="435"/>
        <end position="468"/>
    </location>
</feature>
<name>C5MH20_CANTT</name>
<reference evidence="2 3" key="1">
    <citation type="journal article" date="2009" name="Nature">
        <title>Evolution of pathogenicity and sexual reproduction in eight Candida genomes.</title>
        <authorList>
            <person name="Butler G."/>
            <person name="Rasmussen M.D."/>
            <person name="Lin M.F."/>
            <person name="Santos M.A."/>
            <person name="Sakthikumar S."/>
            <person name="Munro C.A."/>
            <person name="Rheinbay E."/>
            <person name="Grabherr M."/>
            <person name="Forche A."/>
            <person name="Reedy J.L."/>
            <person name="Agrafioti I."/>
            <person name="Arnaud M.B."/>
            <person name="Bates S."/>
            <person name="Brown A.J."/>
            <person name="Brunke S."/>
            <person name="Costanzo M.C."/>
            <person name="Fitzpatrick D.A."/>
            <person name="de Groot P.W."/>
            <person name="Harris D."/>
            <person name="Hoyer L.L."/>
            <person name="Hube B."/>
            <person name="Klis F.M."/>
            <person name="Kodira C."/>
            <person name="Lennard N."/>
            <person name="Logue M.E."/>
            <person name="Martin R."/>
            <person name="Neiman A.M."/>
            <person name="Nikolaou E."/>
            <person name="Quail M.A."/>
            <person name="Quinn J."/>
            <person name="Santos M.C."/>
            <person name="Schmitzberger F.F."/>
            <person name="Sherlock G."/>
            <person name="Shah P."/>
            <person name="Silverstein K.A."/>
            <person name="Skrzypek M.S."/>
            <person name="Soll D."/>
            <person name="Staggs R."/>
            <person name="Stansfield I."/>
            <person name="Stumpf M.P."/>
            <person name="Sudbery P.E."/>
            <person name="Srikantha T."/>
            <person name="Zeng Q."/>
            <person name="Berman J."/>
            <person name="Berriman M."/>
            <person name="Heitman J."/>
            <person name="Gow N.A."/>
            <person name="Lorenz M.C."/>
            <person name="Birren B.W."/>
            <person name="Kellis M."/>
            <person name="Cuomo C.A."/>
        </authorList>
    </citation>
    <scope>NUCLEOTIDE SEQUENCE [LARGE SCALE GENOMIC DNA]</scope>
    <source>
        <strain evidence="3">ATCC MYA-3404 / T1</strain>
    </source>
</reference>